<dbReference type="PANTHER" id="PTHR22911:SF135">
    <property type="entry name" value="BLR4310 PROTEIN"/>
    <property type="match status" value="1"/>
</dbReference>
<keyword evidence="1" id="KW-0472">Membrane</keyword>
<name>A0A1M5I432_9RHOB</name>
<keyword evidence="1" id="KW-1133">Transmembrane helix</keyword>
<evidence type="ECO:0000256" key="1">
    <source>
        <dbReference type="SAM" id="Phobius"/>
    </source>
</evidence>
<dbReference type="OrthoDB" id="148351at2"/>
<feature type="transmembrane region" description="Helical" evidence="1">
    <location>
        <begin position="201"/>
        <end position="224"/>
    </location>
</feature>
<keyword evidence="4" id="KW-1185">Reference proteome</keyword>
<sequence>MAQPNVTLLVLSDRGDCVNTAALPQNILRGVILIIATALLISIQDLIFKLFSGTLSLWQVFALRGIITLPLLMLIAWPRGQLRSMLTESYSPWALMRTLFMTCAFVIFYAALPFVSLSTAGAGIYLAPIFVAVLSAFVIGERVSPLGWIGVFLGFAGVVILLRPGSDAFTIFALLPIASAVFYALAIITTRTRCHGVSAQALALSFNASLMIAGFVVSVGLTFWTPRADLVESYPFIFDTWSSVAGRDWLILLVLAALAGLIGVMLAMAYQAAPPATIATFEYSYIVFVALWDIVFFGIAPTVFSVTGIVMIIGAGVLVMRRRKTKPSVG</sequence>
<gene>
    <name evidence="3" type="ORF">SAMN04488044_0180</name>
</gene>
<feature type="transmembrane region" description="Helical" evidence="1">
    <location>
        <begin position="31"/>
        <end position="51"/>
    </location>
</feature>
<feature type="transmembrane region" description="Helical" evidence="1">
    <location>
        <begin position="303"/>
        <end position="320"/>
    </location>
</feature>
<feature type="transmembrane region" description="Helical" evidence="1">
    <location>
        <begin position="249"/>
        <end position="270"/>
    </location>
</feature>
<protein>
    <submittedName>
        <fullName evidence="3">EamA-like transporter family protein</fullName>
    </submittedName>
</protein>
<dbReference type="EMBL" id="FQWM01000001">
    <property type="protein sequence ID" value="SHG22907.1"/>
    <property type="molecule type" value="Genomic_DNA"/>
</dbReference>
<feature type="transmembrane region" description="Helical" evidence="1">
    <location>
        <begin position="57"/>
        <end position="77"/>
    </location>
</feature>
<evidence type="ECO:0000313" key="4">
    <source>
        <dbReference type="Proteomes" id="UP000184211"/>
    </source>
</evidence>
<dbReference type="InterPro" id="IPR037185">
    <property type="entry name" value="EmrE-like"/>
</dbReference>
<feature type="domain" description="EamA" evidence="2">
    <location>
        <begin position="29"/>
        <end position="162"/>
    </location>
</feature>
<accession>A0A1M5I432</accession>
<feature type="transmembrane region" description="Helical" evidence="1">
    <location>
        <begin position="168"/>
        <end position="189"/>
    </location>
</feature>
<feature type="transmembrane region" description="Helical" evidence="1">
    <location>
        <begin position="277"/>
        <end position="297"/>
    </location>
</feature>
<feature type="transmembrane region" description="Helical" evidence="1">
    <location>
        <begin position="122"/>
        <end position="139"/>
    </location>
</feature>
<dbReference type="PANTHER" id="PTHR22911">
    <property type="entry name" value="ACYL-MALONYL CONDENSING ENZYME-RELATED"/>
    <property type="match status" value="1"/>
</dbReference>
<proteinExistence type="predicted"/>
<dbReference type="STRING" id="870908.SAMN04488044_0180"/>
<organism evidence="3 4">
    <name type="scientific">Cognatishimia maritima</name>
    <dbReference type="NCBI Taxonomy" id="870908"/>
    <lineage>
        <taxon>Bacteria</taxon>
        <taxon>Pseudomonadati</taxon>
        <taxon>Pseudomonadota</taxon>
        <taxon>Alphaproteobacteria</taxon>
        <taxon>Rhodobacterales</taxon>
        <taxon>Paracoccaceae</taxon>
        <taxon>Cognatishimia</taxon>
    </lineage>
</organism>
<feature type="transmembrane region" description="Helical" evidence="1">
    <location>
        <begin position="146"/>
        <end position="162"/>
    </location>
</feature>
<feature type="transmembrane region" description="Helical" evidence="1">
    <location>
        <begin position="98"/>
        <end position="116"/>
    </location>
</feature>
<dbReference type="GO" id="GO:0016020">
    <property type="term" value="C:membrane"/>
    <property type="evidence" value="ECO:0007669"/>
    <property type="project" value="InterPro"/>
</dbReference>
<dbReference type="AlphaFoldDB" id="A0A1M5I432"/>
<dbReference type="Proteomes" id="UP000184211">
    <property type="component" value="Unassembled WGS sequence"/>
</dbReference>
<dbReference type="InterPro" id="IPR000620">
    <property type="entry name" value="EamA_dom"/>
</dbReference>
<evidence type="ECO:0000259" key="2">
    <source>
        <dbReference type="Pfam" id="PF00892"/>
    </source>
</evidence>
<dbReference type="SUPFAM" id="SSF103481">
    <property type="entry name" value="Multidrug resistance efflux transporter EmrE"/>
    <property type="match status" value="2"/>
</dbReference>
<evidence type="ECO:0000313" key="3">
    <source>
        <dbReference type="EMBL" id="SHG22907.1"/>
    </source>
</evidence>
<reference evidence="4" key="1">
    <citation type="submission" date="2016-11" db="EMBL/GenBank/DDBJ databases">
        <authorList>
            <person name="Varghese N."/>
            <person name="Submissions S."/>
        </authorList>
    </citation>
    <scope>NUCLEOTIDE SEQUENCE [LARGE SCALE GENOMIC DNA]</scope>
    <source>
        <strain evidence="4">DSM 28223</strain>
    </source>
</reference>
<keyword evidence="1" id="KW-0812">Transmembrane</keyword>
<dbReference type="Pfam" id="PF00892">
    <property type="entry name" value="EamA"/>
    <property type="match status" value="1"/>
</dbReference>